<comment type="caution">
    <text evidence="1">The sequence shown here is derived from an EMBL/GenBank/DDBJ whole genome shotgun (WGS) entry which is preliminary data.</text>
</comment>
<name>A0ABV3U1L2_9GAMM</name>
<proteinExistence type="predicted"/>
<dbReference type="Proteomes" id="UP001557485">
    <property type="component" value="Unassembled WGS sequence"/>
</dbReference>
<organism evidence="1 2">
    <name type="scientific">Zhongshania guokunii</name>
    <dbReference type="NCBI Taxonomy" id="641783"/>
    <lineage>
        <taxon>Bacteria</taxon>
        <taxon>Pseudomonadati</taxon>
        <taxon>Pseudomonadota</taxon>
        <taxon>Gammaproteobacteria</taxon>
        <taxon>Cellvibrionales</taxon>
        <taxon>Spongiibacteraceae</taxon>
        <taxon>Zhongshania</taxon>
    </lineage>
</organism>
<protein>
    <submittedName>
        <fullName evidence="1">Uncharacterized protein</fullName>
    </submittedName>
</protein>
<keyword evidence="2" id="KW-1185">Reference proteome</keyword>
<accession>A0ABV3U1L2</accession>
<evidence type="ECO:0000313" key="2">
    <source>
        <dbReference type="Proteomes" id="UP001557485"/>
    </source>
</evidence>
<dbReference type="RefSeq" id="WP_368380093.1">
    <property type="nucleotide sequence ID" value="NZ_JBFRYA010000001.1"/>
</dbReference>
<sequence>MSTRSLFGALYQHAELIDQGYSDPGMELPESPDNRRIIDSLISNKIAWRPDIYGGVRLTKPVRELLDRHHQKERLRHLDADIGGRIDLIRRQMLMYINAVRSADRSDDIQMLLYSIREQVYELAELLKDNTRRLWYRVENDFMYVVSIEAKIAENNTAIEQAERLSEALTAINIEALYDDCGGDRQLRQLFAVVLQDAVSSARSELIDLLVRMRASLFKFQSLARNARNVRALQRFFQHQPGYRFDHLFENMHLPAPARLATPLLLAHTANVRNPNQEIMLSDMLQGLRRQPVTDEDVVAVAEDIDDAQMQTQLVARDATTAAARNFFADLLSAKTPEAQSQTASASIAAAPTGTSLEAWIYYIYGEYQGMNSELRNLFKLEWLGRFHEVYDGNFQSTDIRVCLNRPAN</sequence>
<gene>
    <name evidence="1" type="ORF">AB4876_02660</name>
</gene>
<reference evidence="1 2" key="1">
    <citation type="journal article" date="2011" name="Int. J. Syst. Evol. Microbiol.">
        <title>Zhongshania antarctica gen. nov., sp. nov. and Zhongshania guokunii sp. nov., gammaproteobacteria respectively isolated from coastal attached (fast) ice and surface seawater of the Antarctic.</title>
        <authorList>
            <person name="Li H.J."/>
            <person name="Zhang X.Y."/>
            <person name="Chen C.X."/>
            <person name="Zhang Y.J."/>
            <person name="Gao Z.M."/>
            <person name="Yu Y."/>
            <person name="Chen X.L."/>
            <person name="Chen B."/>
            <person name="Zhang Y.Z."/>
        </authorList>
    </citation>
    <scope>NUCLEOTIDE SEQUENCE [LARGE SCALE GENOMIC DNA]</scope>
    <source>
        <strain evidence="1 2">ZS6-22T</strain>
    </source>
</reference>
<evidence type="ECO:0000313" key="1">
    <source>
        <dbReference type="EMBL" id="MEX1667792.1"/>
    </source>
</evidence>
<dbReference type="EMBL" id="JBFRYA010000001">
    <property type="protein sequence ID" value="MEX1667792.1"/>
    <property type="molecule type" value="Genomic_DNA"/>
</dbReference>